<evidence type="ECO:0000313" key="3">
    <source>
        <dbReference type="EMBL" id="MBA4495297.1"/>
    </source>
</evidence>
<dbReference type="Proteomes" id="UP000535491">
    <property type="component" value="Unassembled WGS sequence"/>
</dbReference>
<dbReference type="InterPro" id="IPR051922">
    <property type="entry name" value="Bact_Sporulation_Assoc"/>
</dbReference>
<proteinExistence type="predicted"/>
<dbReference type="PANTHER" id="PTHR30032:SF4">
    <property type="entry name" value="AMIDASE ENHANCER"/>
    <property type="match status" value="1"/>
</dbReference>
<evidence type="ECO:0000256" key="2">
    <source>
        <dbReference type="SAM" id="SignalP"/>
    </source>
</evidence>
<dbReference type="PROSITE" id="PS51257">
    <property type="entry name" value="PROKAR_LIPOPROTEIN"/>
    <property type="match status" value="1"/>
</dbReference>
<organism evidence="3 4">
    <name type="scientific">Paenactinomyces guangxiensis</name>
    <dbReference type="NCBI Taxonomy" id="1490290"/>
    <lineage>
        <taxon>Bacteria</taxon>
        <taxon>Bacillati</taxon>
        <taxon>Bacillota</taxon>
        <taxon>Bacilli</taxon>
        <taxon>Bacillales</taxon>
        <taxon>Thermoactinomycetaceae</taxon>
        <taxon>Paenactinomyces</taxon>
    </lineage>
</organism>
<evidence type="ECO:0000256" key="1">
    <source>
        <dbReference type="SAM" id="MobiDB-lite"/>
    </source>
</evidence>
<feature type="region of interest" description="Disordered" evidence="1">
    <location>
        <begin position="392"/>
        <end position="421"/>
    </location>
</feature>
<keyword evidence="4" id="KW-1185">Reference proteome</keyword>
<feature type="signal peptide" evidence="2">
    <location>
        <begin position="1"/>
        <end position="25"/>
    </location>
</feature>
<evidence type="ECO:0000313" key="4">
    <source>
        <dbReference type="Proteomes" id="UP000535491"/>
    </source>
</evidence>
<reference evidence="3 4" key="1">
    <citation type="submission" date="2020-07" db="EMBL/GenBank/DDBJ databases">
        <authorList>
            <person name="Feng H."/>
        </authorList>
    </citation>
    <scope>NUCLEOTIDE SEQUENCE [LARGE SCALE GENOMIC DNA]</scope>
    <source>
        <strain evidence="4">s-10</strain>
    </source>
</reference>
<keyword evidence="2" id="KW-0732">Signal</keyword>
<accession>A0A7W1WSJ8</accession>
<comment type="caution">
    <text evidence="3">The sequence shown here is derived from an EMBL/GenBank/DDBJ whole genome shotgun (WGS) entry which is preliminary data.</text>
</comment>
<dbReference type="AlphaFoldDB" id="A0A7W1WSJ8"/>
<feature type="chain" id="PRO_5030751870" evidence="2">
    <location>
        <begin position="26"/>
        <end position="421"/>
    </location>
</feature>
<dbReference type="GO" id="GO:0030288">
    <property type="term" value="C:outer membrane-bounded periplasmic space"/>
    <property type="evidence" value="ECO:0007669"/>
    <property type="project" value="TreeGrafter"/>
</dbReference>
<feature type="compositionally biased region" description="Basic and acidic residues" evidence="1">
    <location>
        <begin position="405"/>
        <end position="421"/>
    </location>
</feature>
<dbReference type="EMBL" id="JACEIQ010000014">
    <property type="protein sequence ID" value="MBA4495297.1"/>
    <property type="molecule type" value="Genomic_DNA"/>
</dbReference>
<protein>
    <submittedName>
        <fullName evidence="3">Cell wall-binding repeat-containing protein</fullName>
    </submittedName>
</protein>
<sequence>MKKKYIACMTLAFLLGSILTGCNNANNMDHSQMGHDSGAANPDASKERLTLQTKNVTRVNQDDPVQAAIETSQLIWPATGEGNRPGTVLLGIKGNTKINLPAVTLIHHPNNGPLLYAEKDRIPEATMKELKRLNPAGSSMNQGVQVILVGGFADSVRQSLEKQGFKVDAVKAEEPAEMAKQLDAYYAKASGGAYPQGVIIGSADPLDYSLPAANWIAHMPEPLLYVHKNSVPQATVEALQQRKNKPSIYLLGPESVVSKEVEKKLQSFGEVTRIAGQTPEENAIAFAKFKDKTTQFGWGVTQPGHGLTFTRLNQMDTAIASAPFAHLGKHAPMLVMEDKKLSQPIHHYLISLQPKFKKEPTEGPYNHAYIIGTEASIPFTVQGMIDEMLEIVPASGGDGHSGHMNMEEQPTHSDQNPHHGH</sequence>
<dbReference type="RefSeq" id="WP_181752602.1">
    <property type="nucleotide sequence ID" value="NZ_JACEIQ010000014.1"/>
</dbReference>
<name>A0A7W1WSJ8_9BACL</name>
<gene>
    <name evidence="3" type="ORF">H1191_13375</name>
</gene>
<dbReference type="PANTHER" id="PTHR30032">
    <property type="entry name" value="N-ACETYLMURAMOYL-L-ALANINE AMIDASE-RELATED"/>
    <property type="match status" value="1"/>
</dbReference>